<dbReference type="InterPro" id="IPR021556">
    <property type="entry name" value="DUF2950"/>
</dbReference>
<feature type="chain" id="PRO_5045522649" evidence="1">
    <location>
        <begin position="23"/>
        <end position="301"/>
    </location>
</feature>
<gene>
    <name evidence="2" type="ORF">LK996_06465</name>
</gene>
<sequence length="301" mass="32954">MNTIRKTLLSLALCACALPTFAQQSYPTPEAAAEALVDALGTTKADAAKLATVLGNDWREYVPEDVDRKDVDAFLARYAESHGTTPGRDGRMMITAGTGALWTLPIPLSRDDKGWRFDLAAAKDDIRDRRIGSNELDVQQVLRAYHDAQLDYAEFDRDGDGTLEYAQKLVSTDGKHDGLYWADDDSGQISPLGPRFGDDKPKGEYYGYRYRQFDAQGPSAPGGAKSFKIGDNMSRGFAAIAWPAEYGQTGVMTMMIGYDGQMFERDLGPKTDELARAMATYDPDSAWKEVPDGTTTASTTP</sequence>
<reference evidence="2" key="1">
    <citation type="submission" date="2021-10" db="EMBL/GenBank/DDBJ databases">
        <authorList>
            <person name="Lyu M."/>
            <person name="Wang X."/>
            <person name="Meng X."/>
            <person name="Xu K."/>
        </authorList>
    </citation>
    <scope>NUCLEOTIDE SEQUENCE</scope>
    <source>
        <strain evidence="2">A6</strain>
    </source>
</reference>
<evidence type="ECO:0000256" key="1">
    <source>
        <dbReference type="SAM" id="SignalP"/>
    </source>
</evidence>
<protein>
    <submittedName>
        <fullName evidence="2">DUF2950 domain-containing protein</fullName>
    </submittedName>
</protein>
<organism evidence="2 3">
    <name type="scientific">Noviluteimonas lactosilytica</name>
    <dbReference type="NCBI Taxonomy" id="2888523"/>
    <lineage>
        <taxon>Bacteria</taxon>
        <taxon>Pseudomonadati</taxon>
        <taxon>Pseudomonadota</taxon>
        <taxon>Gammaproteobacteria</taxon>
        <taxon>Lysobacterales</taxon>
        <taxon>Lysobacteraceae</taxon>
        <taxon>Noviluteimonas</taxon>
    </lineage>
</organism>
<evidence type="ECO:0000313" key="3">
    <source>
        <dbReference type="Proteomes" id="UP001165293"/>
    </source>
</evidence>
<proteinExistence type="predicted"/>
<keyword evidence="1" id="KW-0732">Signal</keyword>
<dbReference type="EMBL" id="JAJGAK010000001">
    <property type="protein sequence ID" value="MCC8362717.1"/>
    <property type="molecule type" value="Genomic_DNA"/>
</dbReference>
<name>A0ABS8JGN0_9GAMM</name>
<feature type="signal peptide" evidence="1">
    <location>
        <begin position="1"/>
        <end position="22"/>
    </location>
</feature>
<evidence type="ECO:0000313" key="2">
    <source>
        <dbReference type="EMBL" id="MCC8362717.1"/>
    </source>
</evidence>
<comment type="caution">
    <text evidence="2">The sequence shown here is derived from an EMBL/GenBank/DDBJ whole genome shotgun (WGS) entry which is preliminary data.</text>
</comment>
<dbReference type="Proteomes" id="UP001165293">
    <property type="component" value="Unassembled WGS sequence"/>
</dbReference>
<dbReference type="Pfam" id="PF11453">
    <property type="entry name" value="DUF2950"/>
    <property type="match status" value="1"/>
</dbReference>
<accession>A0ABS8JGN0</accession>
<dbReference type="RefSeq" id="WP_230526299.1">
    <property type="nucleotide sequence ID" value="NZ_JAJGAK010000001.1"/>
</dbReference>
<keyword evidence="3" id="KW-1185">Reference proteome</keyword>